<dbReference type="Gene3D" id="3.50.50.60">
    <property type="entry name" value="FAD/NAD(P)-binding domain"/>
    <property type="match status" value="1"/>
</dbReference>
<evidence type="ECO:0000313" key="2">
    <source>
        <dbReference type="EMBL" id="MCP2365382.1"/>
    </source>
</evidence>
<dbReference type="InterPro" id="IPR036188">
    <property type="entry name" value="FAD/NAD-bd_sf"/>
</dbReference>
<evidence type="ECO:0000256" key="1">
    <source>
        <dbReference type="SAM" id="MobiDB-lite"/>
    </source>
</evidence>
<dbReference type="AlphaFoldDB" id="A0A9X2GWZ9"/>
<organism evidence="2 3">
    <name type="scientific">Nonomuraea thailandensis</name>
    <dbReference type="NCBI Taxonomy" id="1188745"/>
    <lineage>
        <taxon>Bacteria</taxon>
        <taxon>Bacillati</taxon>
        <taxon>Actinomycetota</taxon>
        <taxon>Actinomycetes</taxon>
        <taxon>Streptosporangiales</taxon>
        <taxon>Streptosporangiaceae</taxon>
        <taxon>Nonomuraea</taxon>
    </lineage>
</organism>
<dbReference type="Proteomes" id="UP001139648">
    <property type="component" value="Unassembled WGS sequence"/>
</dbReference>
<feature type="region of interest" description="Disordered" evidence="1">
    <location>
        <begin position="1"/>
        <end position="43"/>
    </location>
</feature>
<dbReference type="EMBL" id="JAMZEB010000002">
    <property type="protein sequence ID" value="MCP2365382.1"/>
    <property type="molecule type" value="Genomic_DNA"/>
</dbReference>
<proteinExistence type="predicted"/>
<feature type="compositionally biased region" description="Basic and acidic residues" evidence="1">
    <location>
        <begin position="17"/>
        <end position="32"/>
    </location>
</feature>
<comment type="caution">
    <text evidence="2">The sequence shown here is derived from an EMBL/GenBank/DDBJ whole genome shotgun (WGS) entry which is preliminary data.</text>
</comment>
<accession>A0A9X2GWZ9</accession>
<gene>
    <name evidence="2" type="ORF">HD597_012402</name>
</gene>
<keyword evidence="3" id="KW-1185">Reference proteome</keyword>
<protein>
    <submittedName>
        <fullName evidence="2">2-polyprenyl-6-methoxyphenol hydroxylase-like FAD-dependent oxidoreductase</fullName>
    </submittedName>
</protein>
<name>A0A9X2GWZ9_9ACTN</name>
<evidence type="ECO:0000313" key="3">
    <source>
        <dbReference type="Proteomes" id="UP001139648"/>
    </source>
</evidence>
<feature type="compositionally biased region" description="Acidic residues" evidence="1">
    <location>
        <begin position="1"/>
        <end position="11"/>
    </location>
</feature>
<reference evidence="2" key="1">
    <citation type="submission" date="2022-06" db="EMBL/GenBank/DDBJ databases">
        <title>Sequencing the genomes of 1000 actinobacteria strains.</title>
        <authorList>
            <person name="Klenk H.-P."/>
        </authorList>
    </citation>
    <scope>NUCLEOTIDE SEQUENCE</scope>
    <source>
        <strain evidence="2">DSM 46694</strain>
    </source>
</reference>
<sequence>MAGFEQDDEGVTVEPATGERLRSRHLVGRDGRTCSAAACPTPT</sequence>